<keyword evidence="3" id="KW-1185">Reference proteome</keyword>
<dbReference type="Proteomes" id="UP000574369">
    <property type="component" value="Unassembled WGS sequence"/>
</dbReference>
<feature type="region of interest" description="Disordered" evidence="1">
    <location>
        <begin position="39"/>
        <end position="63"/>
    </location>
</feature>
<feature type="compositionally biased region" description="Low complexity" evidence="1">
    <location>
        <begin position="164"/>
        <end position="178"/>
    </location>
</feature>
<dbReference type="Pfam" id="PF09483">
    <property type="entry name" value="HpaP"/>
    <property type="match status" value="1"/>
</dbReference>
<feature type="compositionally biased region" description="Basic and acidic residues" evidence="1">
    <location>
        <begin position="44"/>
        <end position="54"/>
    </location>
</feature>
<organism evidence="2 3">
    <name type="scientific">Roseateles terrae</name>
    <dbReference type="NCBI Taxonomy" id="431060"/>
    <lineage>
        <taxon>Bacteria</taxon>
        <taxon>Pseudomonadati</taxon>
        <taxon>Pseudomonadota</taxon>
        <taxon>Betaproteobacteria</taxon>
        <taxon>Burkholderiales</taxon>
        <taxon>Sphaerotilaceae</taxon>
        <taxon>Roseateles</taxon>
    </lineage>
</organism>
<gene>
    <name evidence="2" type="ORF">FHS28_001036</name>
</gene>
<comment type="caution">
    <text evidence="2">The sequence shown here is derived from an EMBL/GenBank/DDBJ whole genome shotgun (WGS) entry which is preliminary data.</text>
</comment>
<name>A0ABR6GNH9_9BURK</name>
<evidence type="ECO:0000313" key="3">
    <source>
        <dbReference type="Proteomes" id="UP000574369"/>
    </source>
</evidence>
<dbReference type="InterPro" id="IPR013390">
    <property type="entry name" value="T3SS_HpaP"/>
</dbReference>
<protein>
    <recommendedName>
        <fullName evidence="4">Flagellar hook-length control protein-like C-terminal domain-containing protein</fullName>
    </recommendedName>
</protein>
<feature type="region of interest" description="Disordered" evidence="1">
    <location>
        <begin position="118"/>
        <end position="178"/>
    </location>
</feature>
<dbReference type="EMBL" id="JACHXO010000001">
    <property type="protein sequence ID" value="MBB3193671.1"/>
    <property type="molecule type" value="Genomic_DNA"/>
</dbReference>
<accession>A0ABR6GNH9</accession>
<dbReference type="RefSeq" id="WP_184294180.1">
    <property type="nucleotide sequence ID" value="NZ_JACHXO010000001.1"/>
</dbReference>
<evidence type="ECO:0008006" key="4">
    <source>
        <dbReference type="Google" id="ProtNLM"/>
    </source>
</evidence>
<evidence type="ECO:0000313" key="2">
    <source>
        <dbReference type="EMBL" id="MBB3193671.1"/>
    </source>
</evidence>
<feature type="compositionally biased region" description="Acidic residues" evidence="1">
    <location>
        <begin position="151"/>
        <end position="160"/>
    </location>
</feature>
<evidence type="ECO:0000256" key="1">
    <source>
        <dbReference type="SAM" id="MobiDB-lite"/>
    </source>
</evidence>
<sequence length="293" mass="30969">MTDEEIRRIRRLVVGELPPAAHAPRAVDPRHEERFRRALSMPRRAAESVSERASDAAVAGPRGGAGAEAAEMAAGASAAAEAPAAVGASAQPIPRNVRPGTAARGSTRLQMDRTGDGFAESHNGPVARSRQVSARPVSAIARRSTAGVQPLDEDGADAEPLDLAPPTAASTDTSSAVAPTPRWLLDAPVMPLPTSPPSAALPDAWAQGLADTVVTLCSSSDPNFHSWTIQVPIDSAALPHTELRMTFSRHHLLLRFSTQSTQSYALISAHQSQLQRLLRSDLPGDRHIDIELT</sequence>
<reference evidence="2 3" key="1">
    <citation type="submission" date="2020-08" db="EMBL/GenBank/DDBJ databases">
        <title>Genomic Encyclopedia of Type Strains, Phase III (KMG-III): the genomes of soil and plant-associated and newly described type strains.</title>
        <authorList>
            <person name="Whitman W."/>
        </authorList>
    </citation>
    <scope>NUCLEOTIDE SEQUENCE [LARGE SCALE GENOMIC DNA]</scope>
    <source>
        <strain evidence="2 3">CECT 7247</strain>
    </source>
</reference>
<proteinExistence type="predicted"/>